<proteinExistence type="predicted"/>
<gene>
    <name evidence="2" type="ORF">XA68_14532</name>
</gene>
<comment type="caution">
    <text evidence="2">The sequence shown here is derived from an EMBL/GenBank/DDBJ whole genome shotgun (WGS) entry which is preliminary data.</text>
</comment>
<name>A0A2A9P8J4_OPHUN</name>
<dbReference type="Pfam" id="PF12417">
    <property type="entry name" value="DUF3669"/>
    <property type="match status" value="1"/>
</dbReference>
<evidence type="ECO:0000313" key="3">
    <source>
        <dbReference type="Proteomes" id="UP000037136"/>
    </source>
</evidence>
<protein>
    <recommendedName>
        <fullName evidence="1">DUF3669 domain-containing protein</fullName>
    </recommendedName>
</protein>
<dbReference type="PANTHER" id="PTHR40780:SF3">
    <property type="entry name" value="DUF3669 DOMAIN-CONTAINING PROTEIN"/>
    <property type="match status" value="1"/>
</dbReference>
<dbReference type="EMBL" id="LAZP02000361">
    <property type="protein sequence ID" value="PFH57825.1"/>
    <property type="molecule type" value="Genomic_DNA"/>
</dbReference>
<reference evidence="2 3" key="2">
    <citation type="journal article" date="2017" name="Sci. Rep.">
        <title>Ant-infecting Ophiocordyceps genomes reveal a high diversity of potential behavioral manipulation genes and a possible major role for enterotoxins.</title>
        <authorList>
            <person name="de Bekker C."/>
            <person name="Ohm R.A."/>
            <person name="Evans H.C."/>
            <person name="Brachmann A."/>
            <person name="Hughes D.P."/>
        </authorList>
    </citation>
    <scope>NUCLEOTIDE SEQUENCE [LARGE SCALE GENOMIC DNA]</scope>
    <source>
        <strain evidence="2 3">SC16a</strain>
    </source>
</reference>
<evidence type="ECO:0000313" key="2">
    <source>
        <dbReference type="EMBL" id="PFH57825.1"/>
    </source>
</evidence>
<organism evidence="2 3">
    <name type="scientific">Ophiocordyceps unilateralis</name>
    <name type="common">Zombie-ant fungus</name>
    <name type="synonym">Torrubia unilateralis</name>
    <dbReference type="NCBI Taxonomy" id="268505"/>
    <lineage>
        <taxon>Eukaryota</taxon>
        <taxon>Fungi</taxon>
        <taxon>Dikarya</taxon>
        <taxon>Ascomycota</taxon>
        <taxon>Pezizomycotina</taxon>
        <taxon>Sordariomycetes</taxon>
        <taxon>Hypocreomycetidae</taxon>
        <taxon>Hypocreales</taxon>
        <taxon>Ophiocordycipitaceae</taxon>
        <taxon>Ophiocordyceps</taxon>
    </lineage>
</organism>
<dbReference type="OrthoDB" id="2993351at2759"/>
<feature type="domain" description="DUF3669" evidence="1">
    <location>
        <begin position="209"/>
        <end position="270"/>
    </location>
</feature>
<reference evidence="2 3" key="1">
    <citation type="journal article" date="2015" name="BMC Genomics">
        <title>Gene expression during zombie ant biting behavior reflects the complexity underlying fungal parasitic behavioral manipulation.</title>
        <authorList>
            <person name="de Bekker C."/>
            <person name="Ohm R.A."/>
            <person name="Loreto R.G."/>
            <person name="Sebastian A."/>
            <person name="Albert I."/>
            <person name="Merrow M."/>
            <person name="Brachmann A."/>
            <person name="Hughes D.P."/>
        </authorList>
    </citation>
    <scope>NUCLEOTIDE SEQUENCE [LARGE SCALE GENOMIC DNA]</scope>
    <source>
        <strain evidence="2 3">SC16a</strain>
    </source>
</reference>
<evidence type="ECO:0000259" key="1">
    <source>
        <dbReference type="Pfam" id="PF12417"/>
    </source>
</evidence>
<accession>A0A2A9P8J4</accession>
<sequence>MSESRDLAIKREDGGPGRSITYEHAIHLRILQALDDVQNSDMIQRWNVPICHGFLRAQDADAWALILPRLPPGYTRCNALISERIPPISAKVRQLLTDRYCRGIVRKSAAVDVMNDDCVIRAYLGRRRLCLSRPSRFRGFSLRNFTLHLDQMEEFGLDLCAYARAIGDALAFLHWKACVDARDVEFVLAPCRKGETAPFSVGQFGEHTIWVLDFDCCSPLALDANGVDEAVKVFYRNDAFYPLPGRKHDTDRWQAFRDRYLEASREFVSEHDEALGVEKLPGLFIDRVVKQLHRSRNQPIGLIL</sequence>
<dbReference type="InterPro" id="IPR022137">
    <property type="entry name" value="Znf_prot_DUF3669"/>
</dbReference>
<dbReference type="PANTHER" id="PTHR40780">
    <property type="entry name" value="DUF3669 DOMAIN-CONTAINING PROTEIN"/>
    <property type="match status" value="1"/>
</dbReference>
<keyword evidence="3" id="KW-1185">Reference proteome</keyword>
<dbReference type="AlphaFoldDB" id="A0A2A9P8J4"/>
<dbReference type="Proteomes" id="UP000037136">
    <property type="component" value="Unassembled WGS sequence"/>
</dbReference>